<reference evidence="1" key="1">
    <citation type="journal article" date="2014" name="Front. Microbiol.">
        <title>High frequency of phylogenetically diverse reductive dehalogenase-homologous genes in deep subseafloor sedimentary metagenomes.</title>
        <authorList>
            <person name="Kawai M."/>
            <person name="Futagami T."/>
            <person name="Toyoda A."/>
            <person name="Takaki Y."/>
            <person name="Nishi S."/>
            <person name="Hori S."/>
            <person name="Arai W."/>
            <person name="Tsubouchi T."/>
            <person name="Morono Y."/>
            <person name="Uchiyama I."/>
            <person name="Ito T."/>
            <person name="Fujiyama A."/>
            <person name="Inagaki F."/>
            <person name="Takami H."/>
        </authorList>
    </citation>
    <scope>NUCLEOTIDE SEQUENCE</scope>
    <source>
        <strain evidence="1">Expedition CK06-06</strain>
    </source>
</reference>
<name>X1VTE1_9ZZZZ</name>
<dbReference type="EMBL" id="BARW01039470">
    <property type="protein sequence ID" value="GAJ20656.1"/>
    <property type="molecule type" value="Genomic_DNA"/>
</dbReference>
<feature type="non-terminal residue" evidence="1">
    <location>
        <position position="42"/>
    </location>
</feature>
<evidence type="ECO:0008006" key="2">
    <source>
        <dbReference type="Google" id="ProtNLM"/>
    </source>
</evidence>
<gene>
    <name evidence="1" type="ORF">S12H4_60108</name>
</gene>
<accession>X1VTE1</accession>
<protein>
    <recommendedName>
        <fullName evidence="2">Thioredoxin-like fold domain-containing protein</fullName>
    </recommendedName>
</protein>
<proteinExistence type="predicted"/>
<organism evidence="1">
    <name type="scientific">marine sediment metagenome</name>
    <dbReference type="NCBI Taxonomy" id="412755"/>
    <lineage>
        <taxon>unclassified sequences</taxon>
        <taxon>metagenomes</taxon>
        <taxon>ecological metagenomes</taxon>
    </lineage>
</organism>
<comment type="caution">
    <text evidence="1">The sequence shown here is derived from an EMBL/GenBank/DDBJ whole genome shotgun (WGS) entry which is preliminary data.</text>
</comment>
<sequence>MVELEILSGDPPCPGCVTIISLAERVKARYEDSQLHLTVYSG</sequence>
<dbReference type="AlphaFoldDB" id="X1VTE1"/>
<evidence type="ECO:0000313" key="1">
    <source>
        <dbReference type="EMBL" id="GAJ20656.1"/>
    </source>
</evidence>